<evidence type="ECO:0000256" key="5">
    <source>
        <dbReference type="ARBA" id="ARBA00022989"/>
    </source>
</evidence>
<evidence type="ECO:0000259" key="8">
    <source>
        <dbReference type="PROSITE" id="PS50928"/>
    </source>
</evidence>
<comment type="similarity">
    <text evidence="7">Belongs to the binding-protein-dependent transport system permease family.</text>
</comment>
<protein>
    <submittedName>
        <fullName evidence="9">ABC transporter, permease protein</fullName>
    </submittedName>
</protein>
<dbReference type="STRING" id="1195236.CTER_4873"/>
<dbReference type="SUPFAM" id="SSF161098">
    <property type="entry name" value="MetI-like"/>
    <property type="match status" value="1"/>
</dbReference>
<dbReference type="Proteomes" id="UP000014155">
    <property type="component" value="Unassembled WGS sequence"/>
</dbReference>
<evidence type="ECO:0000256" key="6">
    <source>
        <dbReference type="ARBA" id="ARBA00023136"/>
    </source>
</evidence>
<reference evidence="9 10" key="1">
    <citation type="journal article" date="2013" name="Genome Announc.">
        <title>Draft Genome Sequence of the Cellulolytic, Mesophilic, Anaerobic Bacterium Clostridium termitidis Strain CT1112 (DSM 5398).</title>
        <authorList>
            <person name="Lal S."/>
            <person name="Ramachandran U."/>
            <person name="Zhang X."/>
            <person name="Munir R."/>
            <person name="Sparling R."/>
            <person name="Levin D.B."/>
        </authorList>
    </citation>
    <scope>NUCLEOTIDE SEQUENCE [LARGE SCALE GENOMIC DNA]</scope>
    <source>
        <strain evidence="9 10">CT1112</strain>
    </source>
</reference>
<dbReference type="InterPro" id="IPR035906">
    <property type="entry name" value="MetI-like_sf"/>
</dbReference>
<feature type="transmembrane region" description="Helical" evidence="7">
    <location>
        <begin position="89"/>
        <end position="110"/>
    </location>
</feature>
<dbReference type="GO" id="GO:0055085">
    <property type="term" value="P:transmembrane transport"/>
    <property type="evidence" value="ECO:0007669"/>
    <property type="project" value="InterPro"/>
</dbReference>
<dbReference type="Pfam" id="PF00528">
    <property type="entry name" value="BPD_transp_1"/>
    <property type="match status" value="1"/>
</dbReference>
<comment type="subcellular location">
    <subcellularLocation>
        <location evidence="1 7">Cell membrane</location>
        <topology evidence="1 7">Multi-pass membrane protein</topology>
    </subcellularLocation>
</comment>
<dbReference type="InterPro" id="IPR051393">
    <property type="entry name" value="ABC_transporter_permease"/>
</dbReference>
<evidence type="ECO:0000256" key="7">
    <source>
        <dbReference type="RuleBase" id="RU363032"/>
    </source>
</evidence>
<evidence type="ECO:0000313" key="9">
    <source>
        <dbReference type="EMBL" id="EMS69637.1"/>
    </source>
</evidence>
<feature type="transmembrane region" description="Helical" evidence="7">
    <location>
        <begin position="222"/>
        <end position="240"/>
    </location>
</feature>
<dbReference type="PROSITE" id="PS50928">
    <property type="entry name" value="ABC_TM1"/>
    <property type="match status" value="1"/>
</dbReference>
<keyword evidence="10" id="KW-1185">Reference proteome</keyword>
<evidence type="ECO:0000256" key="1">
    <source>
        <dbReference type="ARBA" id="ARBA00004651"/>
    </source>
</evidence>
<name>S0FFX2_RUMCE</name>
<keyword evidence="6 7" id="KW-0472">Membrane</keyword>
<keyword evidence="3" id="KW-1003">Cell membrane</keyword>
<keyword evidence="2 7" id="KW-0813">Transport</keyword>
<dbReference type="CDD" id="cd06261">
    <property type="entry name" value="TM_PBP2"/>
    <property type="match status" value="1"/>
</dbReference>
<feature type="transmembrane region" description="Helical" evidence="7">
    <location>
        <begin position="27"/>
        <end position="50"/>
    </location>
</feature>
<comment type="caution">
    <text evidence="9">The sequence shown here is derived from an EMBL/GenBank/DDBJ whole genome shotgun (WGS) entry which is preliminary data.</text>
</comment>
<dbReference type="InterPro" id="IPR000515">
    <property type="entry name" value="MetI-like"/>
</dbReference>
<dbReference type="GO" id="GO:0005886">
    <property type="term" value="C:plasma membrane"/>
    <property type="evidence" value="ECO:0007669"/>
    <property type="project" value="UniProtKB-SubCell"/>
</dbReference>
<evidence type="ECO:0000256" key="3">
    <source>
        <dbReference type="ARBA" id="ARBA00022475"/>
    </source>
</evidence>
<feature type="domain" description="ABC transmembrane type-1" evidence="8">
    <location>
        <begin position="85"/>
        <end position="305"/>
    </location>
</feature>
<dbReference type="EMBL" id="AORV01000065">
    <property type="protein sequence ID" value="EMS69637.1"/>
    <property type="molecule type" value="Genomic_DNA"/>
</dbReference>
<feature type="transmembrane region" description="Helical" evidence="7">
    <location>
        <begin position="284"/>
        <end position="306"/>
    </location>
</feature>
<organism evidence="9 10">
    <name type="scientific">Ruminiclostridium cellobioparum subsp. termitidis CT1112</name>
    <dbReference type="NCBI Taxonomy" id="1195236"/>
    <lineage>
        <taxon>Bacteria</taxon>
        <taxon>Bacillati</taxon>
        <taxon>Bacillota</taxon>
        <taxon>Clostridia</taxon>
        <taxon>Eubacteriales</taxon>
        <taxon>Oscillospiraceae</taxon>
        <taxon>Ruminiclostridium</taxon>
    </lineage>
</organism>
<evidence type="ECO:0000256" key="4">
    <source>
        <dbReference type="ARBA" id="ARBA00022692"/>
    </source>
</evidence>
<dbReference type="PATRIC" id="fig|1195236.3.peg.5060"/>
<feature type="transmembrane region" description="Helical" evidence="7">
    <location>
        <begin position="175"/>
        <end position="195"/>
    </location>
</feature>
<gene>
    <name evidence="9" type="ORF">CTER_4873</name>
</gene>
<dbReference type="Gene3D" id="1.10.3720.10">
    <property type="entry name" value="MetI-like"/>
    <property type="match status" value="1"/>
</dbReference>
<keyword evidence="4 7" id="KW-0812">Transmembrane</keyword>
<dbReference type="PANTHER" id="PTHR30193">
    <property type="entry name" value="ABC TRANSPORTER PERMEASE PROTEIN"/>
    <property type="match status" value="1"/>
</dbReference>
<accession>S0FFX2</accession>
<evidence type="ECO:0000313" key="10">
    <source>
        <dbReference type="Proteomes" id="UP000014155"/>
    </source>
</evidence>
<dbReference type="RefSeq" id="WP_004629912.1">
    <property type="nucleotide sequence ID" value="NZ_AORV01000065.1"/>
</dbReference>
<dbReference type="AlphaFoldDB" id="S0FFX2"/>
<proteinExistence type="inferred from homology"/>
<dbReference type="eggNOG" id="COG1175">
    <property type="taxonomic scope" value="Bacteria"/>
</dbReference>
<keyword evidence="5 7" id="KW-1133">Transmembrane helix</keyword>
<sequence>MEQLNKSAAFGSFGGYRQGVKKDNIQAILMLLPMLIGFTLFTIYPMLWLIRWSGFDYDGMTTAKFIGFDNFVRAFTRDSHYWASLLNTFYIVAIKLAIEIPFALFLAVVLNSTKRINSFFRTIFFMPAIVSSAIVGLVFFLMFEPFRGSVNYLLKAFGLIQQNINWFGTQWLADWVIILASIWRSFGTNMIFFIMGLQNVPREIYECAEIDGAGVWKKFSKITLPMLAPVMRVVLMLAIVNSMKMSDLVLVLTNGQPGGKTEVVMSYTFKYFFSYGAADSISQYGYAASLAVITAIILGIITGVYFKATKKSSDLY</sequence>
<feature type="transmembrane region" description="Helical" evidence="7">
    <location>
        <begin position="122"/>
        <end position="143"/>
    </location>
</feature>
<dbReference type="PANTHER" id="PTHR30193:SF37">
    <property type="entry name" value="INNER MEMBRANE ABC TRANSPORTER PERMEASE PROTEIN YCJO"/>
    <property type="match status" value="1"/>
</dbReference>
<evidence type="ECO:0000256" key="2">
    <source>
        <dbReference type="ARBA" id="ARBA00022448"/>
    </source>
</evidence>